<dbReference type="Proteomes" id="UP000177396">
    <property type="component" value="Unassembled WGS sequence"/>
</dbReference>
<dbReference type="AlphaFoldDB" id="A0A1F5YJ08"/>
<evidence type="ECO:0000256" key="1">
    <source>
        <dbReference type="ARBA" id="ARBA00009981"/>
    </source>
</evidence>
<evidence type="ECO:0000313" key="4">
    <source>
        <dbReference type="Proteomes" id="UP000177396"/>
    </source>
</evidence>
<accession>A0A1F5YJ08</accession>
<reference evidence="3 4" key="1">
    <citation type="journal article" date="2016" name="Nat. Commun.">
        <title>Thousands of microbial genomes shed light on interconnected biogeochemical processes in an aquifer system.</title>
        <authorList>
            <person name="Anantharaman K."/>
            <person name="Brown C.T."/>
            <person name="Hug L.A."/>
            <person name="Sharon I."/>
            <person name="Castelle C.J."/>
            <person name="Probst A.J."/>
            <person name="Thomas B.C."/>
            <person name="Singh A."/>
            <person name="Wilkins M.J."/>
            <person name="Karaoz U."/>
            <person name="Brodie E.L."/>
            <person name="Williams K.H."/>
            <person name="Hubbard S.S."/>
            <person name="Banfield J.F."/>
        </authorList>
    </citation>
    <scope>NUCLEOTIDE SEQUENCE [LARGE SCALE GENOMIC DNA]</scope>
</reference>
<comment type="similarity">
    <text evidence="1 2">Belongs to the phD/YefM antitoxin family.</text>
</comment>
<dbReference type="SUPFAM" id="SSF143120">
    <property type="entry name" value="YefM-like"/>
    <property type="match status" value="1"/>
</dbReference>
<protein>
    <recommendedName>
        <fullName evidence="2">Antitoxin</fullName>
    </recommendedName>
</protein>
<organism evidence="3 4">
    <name type="scientific">Candidatus Gottesmanbacteria bacterium RBG_16_38_7b</name>
    <dbReference type="NCBI Taxonomy" id="1798372"/>
    <lineage>
        <taxon>Bacteria</taxon>
        <taxon>Candidatus Gottesmaniibacteriota</taxon>
    </lineage>
</organism>
<sequence length="100" mass="11698">MNSNIFDAKKVSTREFQHNLSDYLEIAKNMPVLITRYGKEEAVLINPKHYKIAKLKYKKTNLQNIMSSPFIGLHKNKKEWQKKSSTQIANELRIKAWYGG</sequence>
<comment type="function">
    <text evidence="2">Antitoxin component of a type II toxin-antitoxin (TA) system.</text>
</comment>
<dbReference type="InterPro" id="IPR036165">
    <property type="entry name" value="YefM-like_sf"/>
</dbReference>
<dbReference type="EMBL" id="MFJB01000032">
    <property type="protein sequence ID" value="OGG00156.1"/>
    <property type="molecule type" value="Genomic_DNA"/>
</dbReference>
<dbReference type="InterPro" id="IPR006442">
    <property type="entry name" value="Antitoxin_Phd/YefM"/>
</dbReference>
<dbReference type="Pfam" id="PF02604">
    <property type="entry name" value="PhdYeFM_antitox"/>
    <property type="match status" value="1"/>
</dbReference>
<proteinExistence type="inferred from homology"/>
<evidence type="ECO:0000313" key="3">
    <source>
        <dbReference type="EMBL" id="OGG00156.1"/>
    </source>
</evidence>
<gene>
    <name evidence="3" type="ORF">A2153_03035</name>
</gene>
<name>A0A1F5YJ08_9BACT</name>
<evidence type="ECO:0000256" key="2">
    <source>
        <dbReference type="RuleBase" id="RU362080"/>
    </source>
</evidence>
<comment type="caution">
    <text evidence="3">The sequence shown here is derived from an EMBL/GenBank/DDBJ whole genome shotgun (WGS) entry which is preliminary data.</text>
</comment>
<dbReference type="Gene3D" id="3.40.1620.10">
    <property type="entry name" value="YefM-like domain"/>
    <property type="match status" value="1"/>
</dbReference>